<dbReference type="GeneID" id="77730261"/>
<dbReference type="InterPro" id="IPR002737">
    <property type="entry name" value="MEMO1_fam"/>
</dbReference>
<dbReference type="PANTHER" id="PTHR11060">
    <property type="entry name" value="PROTEIN MEMO1"/>
    <property type="match status" value="1"/>
</dbReference>
<dbReference type="NCBIfam" id="TIGR04336">
    <property type="entry name" value="AmmeMemoSam_B"/>
    <property type="match status" value="1"/>
</dbReference>
<dbReference type="PANTHER" id="PTHR11060:SF0">
    <property type="entry name" value="PROTEIN MEMO1"/>
    <property type="match status" value="1"/>
</dbReference>
<dbReference type="RefSeq" id="XP_052942728.1">
    <property type="nucleotide sequence ID" value="XM_053091056.1"/>
</dbReference>
<keyword evidence="4" id="KW-1185">Reference proteome</keyword>
<proteinExistence type="inferred from homology"/>
<reference evidence="3" key="1">
    <citation type="journal article" date="2022" name="G3 (Bethesda)">
        <title>High quality genome of the basidiomycete yeast Dioszegia hungarica PDD-24b-2 isolated from cloud water.</title>
        <authorList>
            <person name="Jarrige D."/>
            <person name="Haridas S."/>
            <person name="Bleykasten-Grosshans C."/>
            <person name="Joly M."/>
            <person name="Nadalig T."/>
            <person name="Sancelme M."/>
            <person name="Vuilleumier S."/>
            <person name="Grigoriev I.V."/>
            <person name="Amato P."/>
            <person name="Bringel F."/>
        </authorList>
    </citation>
    <scope>NUCLEOTIDE SEQUENCE</scope>
    <source>
        <strain evidence="3">PDD-24b-2</strain>
    </source>
</reference>
<feature type="compositionally biased region" description="Low complexity" evidence="2">
    <location>
        <begin position="222"/>
        <end position="233"/>
    </location>
</feature>
<dbReference type="Gene3D" id="3.40.830.10">
    <property type="entry name" value="LigB-like"/>
    <property type="match status" value="1"/>
</dbReference>
<dbReference type="HAMAP" id="MF_00055">
    <property type="entry name" value="MEMO1"/>
    <property type="match status" value="1"/>
</dbReference>
<dbReference type="Proteomes" id="UP001164286">
    <property type="component" value="Unassembled WGS sequence"/>
</dbReference>
<name>A0AA38H514_9TREE</name>
<organism evidence="3 4">
    <name type="scientific">Dioszegia hungarica</name>
    <dbReference type="NCBI Taxonomy" id="4972"/>
    <lineage>
        <taxon>Eukaryota</taxon>
        <taxon>Fungi</taxon>
        <taxon>Dikarya</taxon>
        <taxon>Basidiomycota</taxon>
        <taxon>Agaricomycotina</taxon>
        <taxon>Tremellomycetes</taxon>
        <taxon>Tremellales</taxon>
        <taxon>Bulleribasidiaceae</taxon>
        <taxon>Dioszegia</taxon>
    </lineage>
</organism>
<evidence type="ECO:0000256" key="1">
    <source>
        <dbReference type="ARBA" id="ARBA00006315"/>
    </source>
</evidence>
<dbReference type="EMBL" id="JAKWFO010000013">
    <property type="protein sequence ID" value="KAI9632951.1"/>
    <property type="molecule type" value="Genomic_DNA"/>
</dbReference>
<feature type="region of interest" description="Disordered" evidence="2">
    <location>
        <begin position="212"/>
        <end position="240"/>
    </location>
</feature>
<feature type="compositionally biased region" description="Pro residues" evidence="2">
    <location>
        <begin position="212"/>
        <end position="221"/>
    </location>
</feature>
<dbReference type="Pfam" id="PF01875">
    <property type="entry name" value="Memo"/>
    <property type="match status" value="1"/>
</dbReference>
<evidence type="ECO:0000313" key="4">
    <source>
        <dbReference type="Proteomes" id="UP001164286"/>
    </source>
</evidence>
<accession>A0AA38H514</accession>
<sequence>MSGTREATHAGSWYTSSGSQLESELDGYLAKVDPIPELDYAPPVANAKAVIAPHAGYSYSGPAAAWAYAAIPTQRVKRVFLLGPSHHAYLSGVALSRFETYGTPLGDIPLCKNTISELQDSGLFSDMSPSVDEDEHSLEMHLPYIRHIFSGIEDLRLIPILVGHPDARTMGRLSEVLGRYWAEEDTFFVISSDFCHWGTRFSCTPYYPSAPHPSNPVPPVPAAYSSTSTSSAPSSPPEMVKRFDKPGTAAIWESIQYMDHEGMDLLRRPAGQGAVDAWERYLSRTKNTICGRNPITVLLHLVQHVYAGKPEAEHPEFVFVRYEQSSRCMAKGDSSNKSYV</sequence>
<evidence type="ECO:0000313" key="3">
    <source>
        <dbReference type="EMBL" id="KAI9632951.1"/>
    </source>
</evidence>
<dbReference type="AlphaFoldDB" id="A0AA38H514"/>
<protein>
    <submittedName>
        <fullName evidence="3">MEMO1 family</fullName>
    </submittedName>
</protein>
<comment type="caution">
    <text evidence="3">The sequence shown here is derived from an EMBL/GenBank/DDBJ whole genome shotgun (WGS) entry which is preliminary data.</text>
</comment>
<dbReference type="CDD" id="cd07361">
    <property type="entry name" value="MEMO_like"/>
    <property type="match status" value="1"/>
</dbReference>
<comment type="similarity">
    <text evidence="1">Belongs to the MEMO1 family.</text>
</comment>
<gene>
    <name evidence="3" type="ORF">MKK02DRAFT_40330</name>
</gene>
<evidence type="ECO:0000256" key="2">
    <source>
        <dbReference type="SAM" id="MobiDB-lite"/>
    </source>
</evidence>